<dbReference type="RefSeq" id="WP_235053067.1">
    <property type="nucleotide sequence ID" value="NZ_JAKFHA010000008.1"/>
</dbReference>
<dbReference type="EMBL" id="JAKFHA010000008">
    <property type="protein sequence ID" value="MCF2528906.1"/>
    <property type="molecule type" value="Genomic_DNA"/>
</dbReference>
<keyword evidence="5" id="KW-1185">Reference proteome</keyword>
<keyword evidence="1" id="KW-0233">DNA recombination</keyword>
<dbReference type="SUPFAM" id="SSF56349">
    <property type="entry name" value="DNA breaking-rejoining enzymes"/>
    <property type="match status" value="1"/>
</dbReference>
<gene>
    <name evidence="3" type="ORF">LZ495_17005</name>
    <name evidence="4" type="ORF">LZ495_40975</name>
</gene>
<dbReference type="AlphaFoldDB" id="A0AA41Q175"/>
<dbReference type="InterPro" id="IPR013762">
    <property type="entry name" value="Integrase-like_cat_sf"/>
</dbReference>
<organism evidence="3 5">
    <name type="scientific">Yinghuangia soli</name>
    <dbReference type="NCBI Taxonomy" id="2908204"/>
    <lineage>
        <taxon>Bacteria</taxon>
        <taxon>Bacillati</taxon>
        <taxon>Actinomycetota</taxon>
        <taxon>Actinomycetes</taxon>
        <taxon>Kitasatosporales</taxon>
        <taxon>Streptomycetaceae</taxon>
        <taxon>Yinghuangia</taxon>
    </lineage>
</organism>
<evidence type="ECO:0000256" key="2">
    <source>
        <dbReference type="SAM" id="MobiDB-lite"/>
    </source>
</evidence>
<reference evidence="3" key="1">
    <citation type="submission" date="2022-01" db="EMBL/GenBank/DDBJ databases">
        <title>Genome-Based Taxonomic Classification of the Phylum Actinobacteria.</title>
        <authorList>
            <person name="Gao Y."/>
        </authorList>
    </citation>
    <scope>NUCLEOTIDE SEQUENCE</scope>
    <source>
        <strain evidence="3">KLBMP 8922</strain>
    </source>
</reference>
<dbReference type="Proteomes" id="UP001165378">
    <property type="component" value="Unassembled WGS sequence"/>
</dbReference>
<proteinExistence type="predicted"/>
<dbReference type="GO" id="GO:0003677">
    <property type="term" value="F:DNA binding"/>
    <property type="evidence" value="ECO:0007669"/>
    <property type="project" value="InterPro"/>
</dbReference>
<evidence type="ECO:0008006" key="6">
    <source>
        <dbReference type="Google" id="ProtNLM"/>
    </source>
</evidence>
<evidence type="ECO:0000313" key="4">
    <source>
        <dbReference type="EMBL" id="MCF2533562.1"/>
    </source>
</evidence>
<name>A0AA41Q175_9ACTN</name>
<dbReference type="InterPro" id="IPR011010">
    <property type="entry name" value="DNA_brk_join_enz"/>
</dbReference>
<feature type="region of interest" description="Disordered" evidence="2">
    <location>
        <begin position="278"/>
        <end position="303"/>
    </location>
</feature>
<evidence type="ECO:0000313" key="5">
    <source>
        <dbReference type="Proteomes" id="UP001165378"/>
    </source>
</evidence>
<dbReference type="Gene3D" id="1.10.443.10">
    <property type="entry name" value="Intergrase catalytic core"/>
    <property type="match status" value="1"/>
</dbReference>
<protein>
    <recommendedName>
        <fullName evidence="6">Integrase</fullName>
    </recommendedName>
</protein>
<evidence type="ECO:0000256" key="1">
    <source>
        <dbReference type="ARBA" id="ARBA00023172"/>
    </source>
</evidence>
<accession>A0AA41Q175</accession>
<dbReference type="GO" id="GO:0015074">
    <property type="term" value="P:DNA integration"/>
    <property type="evidence" value="ECO:0007669"/>
    <property type="project" value="InterPro"/>
</dbReference>
<comment type="caution">
    <text evidence="3">The sequence shown here is derived from an EMBL/GenBank/DDBJ whole genome shotgun (WGS) entry which is preliminary data.</text>
</comment>
<dbReference type="GO" id="GO:0006310">
    <property type="term" value="P:DNA recombination"/>
    <property type="evidence" value="ECO:0007669"/>
    <property type="project" value="UniProtKB-KW"/>
</dbReference>
<evidence type="ECO:0000313" key="3">
    <source>
        <dbReference type="EMBL" id="MCF2528906.1"/>
    </source>
</evidence>
<sequence>MRELTDEAGELVYGLDDSLPDLVGAWIASLRSDRTRHAYARAFVVWEEYVRARGVHPLRVDFPLADSFAGHLKTARSLKQVGGGGNSGAPARYAPVGPPYQPTTQTALLSGVRSFYVRVVRRQGLAVSPFAFAELLAVSPLGCGGGNPPSETALLIQTARQYSRRAFALCTMLYLIRPRMGELLARDVEHLGYDRGHHTLPFTAQDGRTRPVPIPPLAWHALDLYLGGRNSGPLFMMHNRRRVTEDVARKCLRDIAMRAELPDRPDMFAAPANRYPDLADRAVGPEAATGRQEAIGESSMRRP</sequence>
<dbReference type="EMBL" id="JAKFHA010000052">
    <property type="protein sequence ID" value="MCF2533562.1"/>
    <property type="molecule type" value="Genomic_DNA"/>
</dbReference>